<feature type="domain" description="Response regulatory" evidence="3">
    <location>
        <begin position="5"/>
        <end position="117"/>
    </location>
</feature>
<feature type="modified residue" description="4-aspartylphosphate" evidence="2">
    <location>
        <position position="54"/>
    </location>
</feature>
<dbReference type="PANTHER" id="PTHR44591:SF3">
    <property type="entry name" value="RESPONSE REGULATORY DOMAIN-CONTAINING PROTEIN"/>
    <property type="match status" value="1"/>
</dbReference>
<dbReference type="AlphaFoldDB" id="A0A6J4HNK5"/>
<evidence type="ECO:0000259" key="3">
    <source>
        <dbReference type="PROSITE" id="PS50110"/>
    </source>
</evidence>
<dbReference type="Gene3D" id="3.40.50.2300">
    <property type="match status" value="1"/>
</dbReference>
<gene>
    <name evidence="4" type="ORF">AVDCRST_MAG77-994</name>
</gene>
<dbReference type="InterPro" id="IPR011006">
    <property type="entry name" value="CheY-like_superfamily"/>
</dbReference>
<dbReference type="SUPFAM" id="SSF52172">
    <property type="entry name" value="CheY-like"/>
    <property type="match status" value="1"/>
</dbReference>
<reference evidence="4" key="1">
    <citation type="submission" date="2020-02" db="EMBL/GenBank/DDBJ databases">
        <authorList>
            <person name="Meier V. D."/>
        </authorList>
    </citation>
    <scope>NUCLEOTIDE SEQUENCE</scope>
    <source>
        <strain evidence="4">AVDCRST_MAG77</strain>
    </source>
</reference>
<dbReference type="InterPro" id="IPR050595">
    <property type="entry name" value="Bact_response_regulator"/>
</dbReference>
<dbReference type="EMBL" id="CADCTC010000050">
    <property type="protein sequence ID" value="CAA9226572.1"/>
    <property type="molecule type" value="Genomic_DNA"/>
</dbReference>
<evidence type="ECO:0000313" key="4">
    <source>
        <dbReference type="EMBL" id="CAA9226572.1"/>
    </source>
</evidence>
<evidence type="ECO:0000256" key="2">
    <source>
        <dbReference type="PROSITE-ProRule" id="PRU00169"/>
    </source>
</evidence>
<dbReference type="PANTHER" id="PTHR44591">
    <property type="entry name" value="STRESS RESPONSE REGULATOR PROTEIN 1"/>
    <property type="match status" value="1"/>
</dbReference>
<dbReference type="CDD" id="cd17574">
    <property type="entry name" value="REC_OmpR"/>
    <property type="match status" value="1"/>
</dbReference>
<evidence type="ECO:0000256" key="1">
    <source>
        <dbReference type="ARBA" id="ARBA00022553"/>
    </source>
</evidence>
<name>A0A6J4HNK5_9CHLR</name>
<protein>
    <submittedName>
        <fullName evidence="4">Phosphate regulon transcriptional regulatory protein PhoB (SphR)</fullName>
    </submittedName>
</protein>
<dbReference type="GO" id="GO:0000160">
    <property type="term" value="P:phosphorelay signal transduction system"/>
    <property type="evidence" value="ECO:0007669"/>
    <property type="project" value="InterPro"/>
</dbReference>
<organism evidence="4">
    <name type="scientific">uncultured Chloroflexota bacterium</name>
    <dbReference type="NCBI Taxonomy" id="166587"/>
    <lineage>
        <taxon>Bacteria</taxon>
        <taxon>Bacillati</taxon>
        <taxon>Chloroflexota</taxon>
        <taxon>environmental samples</taxon>
    </lineage>
</organism>
<dbReference type="InterPro" id="IPR001789">
    <property type="entry name" value="Sig_transdc_resp-reg_receiver"/>
</dbReference>
<keyword evidence="1 2" id="KW-0597">Phosphoprotein</keyword>
<sequence>MNNAPILVVDDDPNILSVVSEILDMEGYPVTTAADGAEALEAVERSRPSLVLLDMRMPVLDGWGFAAALKARGVTLPILVMTAAQSARAWAEEIEAQGVVAKPFEVPQLLDAVERLRVC</sequence>
<accession>A0A6J4HNK5</accession>
<dbReference type="Pfam" id="PF00072">
    <property type="entry name" value="Response_reg"/>
    <property type="match status" value="1"/>
</dbReference>
<proteinExistence type="predicted"/>
<dbReference type="PROSITE" id="PS50110">
    <property type="entry name" value="RESPONSE_REGULATORY"/>
    <property type="match status" value="1"/>
</dbReference>
<dbReference type="SMART" id="SM00448">
    <property type="entry name" value="REC"/>
    <property type="match status" value="1"/>
</dbReference>